<keyword evidence="4" id="KW-1185">Reference proteome</keyword>
<dbReference type="STRING" id="280699.M1UQP9"/>
<dbReference type="FunFam" id="2.30.29.30:FF:000312">
    <property type="entry name" value="Ran binding protein 1"/>
    <property type="match status" value="1"/>
</dbReference>
<dbReference type="OrthoDB" id="2357150at2759"/>
<dbReference type="SMART" id="SM00160">
    <property type="entry name" value="RanBD"/>
    <property type="match status" value="1"/>
</dbReference>
<feature type="region of interest" description="Disordered" evidence="1">
    <location>
        <begin position="1"/>
        <end position="75"/>
    </location>
</feature>
<dbReference type="GeneID" id="16993502"/>
<dbReference type="KEGG" id="cme:CYME_CMH178C"/>
<dbReference type="InterPro" id="IPR045256">
    <property type="entry name" value="RanBP1_RanBD"/>
</dbReference>
<organism evidence="3 4">
    <name type="scientific">Cyanidioschyzon merolae (strain NIES-3377 / 10D)</name>
    <name type="common">Unicellular red alga</name>
    <dbReference type="NCBI Taxonomy" id="280699"/>
    <lineage>
        <taxon>Eukaryota</taxon>
        <taxon>Rhodophyta</taxon>
        <taxon>Bangiophyceae</taxon>
        <taxon>Cyanidiales</taxon>
        <taxon>Cyanidiaceae</taxon>
        <taxon>Cyanidioschyzon</taxon>
    </lineage>
</organism>
<name>M1UQP9_CYAM1</name>
<proteinExistence type="predicted"/>
<dbReference type="PROSITE" id="PS50196">
    <property type="entry name" value="RANBD1"/>
    <property type="match status" value="1"/>
</dbReference>
<dbReference type="InterPro" id="IPR045255">
    <property type="entry name" value="RanBP1-like"/>
</dbReference>
<evidence type="ECO:0000259" key="2">
    <source>
        <dbReference type="PROSITE" id="PS50196"/>
    </source>
</evidence>
<dbReference type="OMA" id="FCIRFAK"/>
<dbReference type="RefSeq" id="XP_005536127.1">
    <property type="nucleotide sequence ID" value="XM_005536070.1"/>
</dbReference>
<dbReference type="PANTHER" id="PTHR23138">
    <property type="entry name" value="RAN BINDING PROTEIN"/>
    <property type="match status" value="1"/>
</dbReference>
<feature type="domain" description="RanBD1" evidence="2">
    <location>
        <begin position="111"/>
        <end position="246"/>
    </location>
</feature>
<dbReference type="GO" id="GO:0005737">
    <property type="term" value="C:cytoplasm"/>
    <property type="evidence" value="ECO:0007669"/>
    <property type="project" value="TreeGrafter"/>
</dbReference>
<dbReference type="GO" id="GO:0005096">
    <property type="term" value="F:GTPase activator activity"/>
    <property type="evidence" value="ECO:0007669"/>
    <property type="project" value="TreeGrafter"/>
</dbReference>
<dbReference type="HOGENOM" id="CLU_1047171_0_0_1"/>
<reference evidence="3 4" key="2">
    <citation type="journal article" date="2007" name="BMC Biol.">
        <title>A 100%-complete sequence reveals unusually simple genomic features in the hot-spring red alga Cyanidioschyzon merolae.</title>
        <authorList>
            <person name="Nozaki H."/>
            <person name="Takano H."/>
            <person name="Misumi O."/>
            <person name="Terasawa K."/>
            <person name="Matsuzaki M."/>
            <person name="Maruyama S."/>
            <person name="Nishida K."/>
            <person name="Yagisawa F."/>
            <person name="Yoshida Y."/>
            <person name="Fujiwara T."/>
            <person name="Takio S."/>
            <person name="Tamura K."/>
            <person name="Chung S.J."/>
            <person name="Nakamura S."/>
            <person name="Kuroiwa H."/>
            <person name="Tanaka K."/>
            <person name="Sato N."/>
            <person name="Kuroiwa T."/>
        </authorList>
    </citation>
    <scope>NUCLEOTIDE SEQUENCE [LARGE SCALE GENOMIC DNA]</scope>
    <source>
        <strain evidence="3 4">10D</strain>
    </source>
</reference>
<dbReference type="InterPro" id="IPR011993">
    <property type="entry name" value="PH-like_dom_sf"/>
</dbReference>
<feature type="compositionally biased region" description="Polar residues" evidence="1">
    <location>
        <begin position="25"/>
        <end position="34"/>
    </location>
</feature>
<dbReference type="Gene3D" id="2.30.29.30">
    <property type="entry name" value="Pleckstrin-homology domain (PH domain)/Phosphotyrosine-binding domain (PTB)"/>
    <property type="match status" value="1"/>
</dbReference>
<accession>M1UQP9</accession>
<evidence type="ECO:0000256" key="1">
    <source>
        <dbReference type="SAM" id="MobiDB-lite"/>
    </source>
</evidence>
<sequence length="266" mass="29803">MSDQTRQFSEKEQESAQPRKEEAVRSSSPEQASRTPPAPTGFRFVVPTTATATGGDAGQGSDREANQSAAPVKAPQVVFGGVTESVDQDVGAADDDGAAETLGEEDASTADWKPLVQLDLVQIKSGEEDEDVVAKYRAKLYRFDKSMREWKERGTGEIKFLKHRVSGRIRLLMRRQQTLKICANHYLLPEMRLEENMGSDRSWVWTAVDYADEERDEAVLAIRFKDSETAKRFYDTFEELRKEMQSLLVSGKSATEQSRQGEQTAI</sequence>
<dbReference type="Pfam" id="PF00638">
    <property type="entry name" value="Ran_BP1"/>
    <property type="match status" value="1"/>
</dbReference>
<evidence type="ECO:0000313" key="3">
    <source>
        <dbReference type="EMBL" id="BAM79841.1"/>
    </source>
</evidence>
<dbReference type="PANTHER" id="PTHR23138:SF87">
    <property type="entry name" value="E3 SUMO-PROTEIN LIGASE RANBP2"/>
    <property type="match status" value="1"/>
</dbReference>
<dbReference type="AlphaFoldDB" id="M1UQP9"/>
<dbReference type="EMBL" id="AP006490">
    <property type="protein sequence ID" value="BAM79841.1"/>
    <property type="molecule type" value="Genomic_DNA"/>
</dbReference>
<evidence type="ECO:0000313" key="4">
    <source>
        <dbReference type="Proteomes" id="UP000007014"/>
    </source>
</evidence>
<dbReference type="GO" id="GO:0005643">
    <property type="term" value="C:nuclear pore"/>
    <property type="evidence" value="ECO:0007669"/>
    <property type="project" value="TreeGrafter"/>
</dbReference>
<dbReference type="Gramene" id="CMH178CT">
    <property type="protein sequence ID" value="CMH178CT"/>
    <property type="gene ID" value="CMH178C"/>
</dbReference>
<gene>
    <name evidence="3" type="ORF">CYME_CMH178C</name>
</gene>
<reference evidence="3 4" key="1">
    <citation type="journal article" date="2004" name="Nature">
        <title>Genome sequence of the ultrasmall unicellular red alga Cyanidioschyzon merolae 10D.</title>
        <authorList>
            <person name="Matsuzaki M."/>
            <person name="Misumi O."/>
            <person name="Shin-i T."/>
            <person name="Maruyama S."/>
            <person name="Takahara M."/>
            <person name="Miyagishima S."/>
            <person name="Mori T."/>
            <person name="Nishida K."/>
            <person name="Yagisawa F."/>
            <person name="Nishida K."/>
            <person name="Yoshida Y."/>
            <person name="Nishimura Y."/>
            <person name="Nakao S."/>
            <person name="Kobayashi T."/>
            <person name="Momoyama Y."/>
            <person name="Higashiyama T."/>
            <person name="Minoda A."/>
            <person name="Sano M."/>
            <person name="Nomoto H."/>
            <person name="Oishi K."/>
            <person name="Hayashi H."/>
            <person name="Ohta F."/>
            <person name="Nishizaka S."/>
            <person name="Haga S."/>
            <person name="Miura S."/>
            <person name="Morishita T."/>
            <person name="Kabeya Y."/>
            <person name="Terasawa K."/>
            <person name="Suzuki Y."/>
            <person name="Ishii Y."/>
            <person name="Asakawa S."/>
            <person name="Takano H."/>
            <person name="Ohta N."/>
            <person name="Kuroiwa H."/>
            <person name="Tanaka K."/>
            <person name="Shimizu N."/>
            <person name="Sugano S."/>
            <person name="Sato N."/>
            <person name="Nozaki H."/>
            <person name="Ogasawara N."/>
            <person name="Kohara Y."/>
            <person name="Kuroiwa T."/>
        </authorList>
    </citation>
    <scope>NUCLEOTIDE SEQUENCE [LARGE SCALE GENOMIC DNA]</scope>
    <source>
        <strain evidence="3 4">10D</strain>
    </source>
</reference>
<dbReference type="eggNOG" id="KOG0864">
    <property type="taxonomic scope" value="Eukaryota"/>
</dbReference>
<dbReference type="InterPro" id="IPR000156">
    <property type="entry name" value="Ran_bind_dom"/>
</dbReference>
<dbReference type="CDD" id="cd13179">
    <property type="entry name" value="RanBD_RanBP1"/>
    <property type="match status" value="1"/>
</dbReference>
<dbReference type="Proteomes" id="UP000007014">
    <property type="component" value="Chromosome 8"/>
</dbReference>
<dbReference type="GO" id="GO:0006913">
    <property type="term" value="P:nucleocytoplasmic transport"/>
    <property type="evidence" value="ECO:0007669"/>
    <property type="project" value="InterPro"/>
</dbReference>
<protein>
    <submittedName>
        <fullName evidence="3">Similar to GTPase-activating protein</fullName>
    </submittedName>
</protein>
<feature type="compositionally biased region" description="Basic and acidic residues" evidence="1">
    <location>
        <begin position="8"/>
        <end position="24"/>
    </location>
</feature>
<dbReference type="SUPFAM" id="SSF50729">
    <property type="entry name" value="PH domain-like"/>
    <property type="match status" value="1"/>
</dbReference>